<dbReference type="Proteomes" id="UP000823775">
    <property type="component" value="Unassembled WGS sequence"/>
</dbReference>
<reference evidence="2 3" key="1">
    <citation type="journal article" date="2021" name="BMC Genomics">
        <title>Datura genome reveals duplications of psychoactive alkaloid biosynthetic genes and high mutation rate following tissue culture.</title>
        <authorList>
            <person name="Rajewski A."/>
            <person name="Carter-House D."/>
            <person name="Stajich J."/>
            <person name="Litt A."/>
        </authorList>
    </citation>
    <scope>NUCLEOTIDE SEQUENCE [LARGE SCALE GENOMIC DNA]</scope>
    <source>
        <strain evidence="2">AR-01</strain>
    </source>
</reference>
<dbReference type="EMBL" id="JACEIK010005421">
    <property type="protein sequence ID" value="MCE0481463.1"/>
    <property type="molecule type" value="Genomic_DNA"/>
</dbReference>
<name>A0ABS8VPG2_DATST</name>
<proteinExistence type="predicted"/>
<evidence type="ECO:0000313" key="3">
    <source>
        <dbReference type="Proteomes" id="UP000823775"/>
    </source>
</evidence>
<accession>A0ABS8VPG2</accession>
<sequence length="99" mass="11098">MAQGRQWKAAKPPAVVIEKLRQAAIKGGITRKNYYTVARMKVKQGKQPMKKWLPLPSNEVTPKVIVETTPDARVFNLKKSGSGKQQSKEEESPVRIIAQ</sequence>
<keyword evidence="3" id="KW-1185">Reference proteome</keyword>
<protein>
    <submittedName>
        <fullName evidence="2">Uncharacterized protein</fullName>
    </submittedName>
</protein>
<organism evidence="2 3">
    <name type="scientific">Datura stramonium</name>
    <name type="common">Jimsonweed</name>
    <name type="synonym">Common thornapple</name>
    <dbReference type="NCBI Taxonomy" id="4076"/>
    <lineage>
        <taxon>Eukaryota</taxon>
        <taxon>Viridiplantae</taxon>
        <taxon>Streptophyta</taxon>
        <taxon>Embryophyta</taxon>
        <taxon>Tracheophyta</taxon>
        <taxon>Spermatophyta</taxon>
        <taxon>Magnoliopsida</taxon>
        <taxon>eudicotyledons</taxon>
        <taxon>Gunneridae</taxon>
        <taxon>Pentapetalae</taxon>
        <taxon>asterids</taxon>
        <taxon>lamiids</taxon>
        <taxon>Solanales</taxon>
        <taxon>Solanaceae</taxon>
        <taxon>Solanoideae</taxon>
        <taxon>Datureae</taxon>
        <taxon>Datura</taxon>
    </lineage>
</organism>
<feature type="region of interest" description="Disordered" evidence="1">
    <location>
        <begin position="76"/>
        <end position="99"/>
    </location>
</feature>
<comment type="caution">
    <text evidence="2">The sequence shown here is derived from an EMBL/GenBank/DDBJ whole genome shotgun (WGS) entry which is preliminary data.</text>
</comment>
<evidence type="ECO:0000313" key="2">
    <source>
        <dbReference type="EMBL" id="MCE0481463.1"/>
    </source>
</evidence>
<evidence type="ECO:0000256" key="1">
    <source>
        <dbReference type="SAM" id="MobiDB-lite"/>
    </source>
</evidence>
<gene>
    <name evidence="2" type="ORF">HAX54_039238</name>
</gene>
<feature type="non-terminal residue" evidence="2">
    <location>
        <position position="99"/>
    </location>
</feature>